<protein>
    <recommendedName>
        <fullName evidence="4 10">Ribonuclease H</fullName>
        <shortName evidence="10">RNase H</shortName>
        <ecNumber evidence="4 10">3.1.26.4</ecNumber>
    </recommendedName>
</protein>
<dbReference type="OrthoDB" id="407198at2759"/>
<comment type="caution">
    <text evidence="13">The sequence shown here is derived from an EMBL/GenBank/DDBJ whole genome shotgun (WGS) entry which is preliminary data.</text>
</comment>
<evidence type="ECO:0000259" key="12">
    <source>
        <dbReference type="PROSITE" id="PS50879"/>
    </source>
</evidence>
<accession>A0A0J9X3A6</accession>
<keyword evidence="7 10" id="KW-0255">Endonuclease</keyword>
<evidence type="ECO:0000256" key="9">
    <source>
        <dbReference type="ARBA" id="ARBA00022842"/>
    </source>
</evidence>
<evidence type="ECO:0000256" key="4">
    <source>
        <dbReference type="ARBA" id="ARBA00012180"/>
    </source>
</evidence>
<feature type="compositionally biased region" description="Low complexity" evidence="11">
    <location>
        <begin position="44"/>
        <end position="68"/>
    </location>
</feature>
<dbReference type="CDD" id="cd09280">
    <property type="entry name" value="RNase_HI_eukaryote_like"/>
    <property type="match status" value="1"/>
</dbReference>
<comment type="cofactor">
    <cofactor evidence="2 10">
        <name>Mg(2+)</name>
        <dbReference type="ChEBI" id="CHEBI:18420"/>
    </cofactor>
</comment>
<evidence type="ECO:0000313" key="14">
    <source>
        <dbReference type="Proteomes" id="UP000242525"/>
    </source>
</evidence>
<dbReference type="SUPFAM" id="SSF55658">
    <property type="entry name" value="L9 N-domain-like"/>
    <property type="match status" value="1"/>
</dbReference>
<proteinExistence type="inferred from homology"/>
<keyword evidence="14" id="KW-1185">Reference proteome</keyword>
<feature type="compositionally biased region" description="Low complexity" evidence="11">
    <location>
        <begin position="105"/>
        <end position="118"/>
    </location>
</feature>
<dbReference type="SUPFAM" id="SSF53098">
    <property type="entry name" value="Ribonuclease H-like"/>
    <property type="match status" value="1"/>
</dbReference>
<dbReference type="InterPro" id="IPR011320">
    <property type="entry name" value="RNase_H1_N"/>
</dbReference>
<dbReference type="Gene3D" id="3.40.970.10">
    <property type="entry name" value="Ribonuclease H1, N-terminal domain"/>
    <property type="match status" value="1"/>
</dbReference>
<dbReference type="GO" id="GO:0043137">
    <property type="term" value="P:DNA replication, removal of RNA primer"/>
    <property type="evidence" value="ECO:0007669"/>
    <property type="project" value="TreeGrafter"/>
</dbReference>
<organism evidence="13 14">
    <name type="scientific">Geotrichum candidum</name>
    <name type="common">Oospora lactis</name>
    <name type="synonym">Dipodascus geotrichum</name>
    <dbReference type="NCBI Taxonomy" id="1173061"/>
    <lineage>
        <taxon>Eukaryota</taxon>
        <taxon>Fungi</taxon>
        <taxon>Dikarya</taxon>
        <taxon>Ascomycota</taxon>
        <taxon>Saccharomycotina</taxon>
        <taxon>Dipodascomycetes</taxon>
        <taxon>Dipodascales</taxon>
        <taxon>Dipodascaceae</taxon>
        <taxon>Geotrichum</taxon>
    </lineage>
</organism>
<dbReference type="FunFam" id="3.40.970.10:FF:000001">
    <property type="entry name" value="Ribonuclease H1"/>
    <property type="match status" value="1"/>
</dbReference>
<dbReference type="InterPro" id="IPR002156">
    <property type="entry name" value="RNaseH_domain"/>
</dbReference>
<comment type="function">
    <text evidence="10">Endonuclease that specifically degrades the RNA of RNA-DNA hybrids.</text>
</comment>
<dbReference type="AlphaFoldDB" id="A0A0J9X3A6"/>
<dbReference type="InterPro" id="IPR036397">
    <property type="entry name" value="RNaseH_sf"/>
</dbReference>
<dbReference type="InterPro" id="IPR050092">
    <property type="entry name" value="RNase_H"/>
</dbReference>
<dbReference type="GO" id="GO:0000287">
    <property type="term" value="F:magnesium ion binding"/>
    <property type="evidence" value="ECO:0007669"/>
    <property type="project" value="UniProtKB-UniRule"/>
</dbReference>
<gene>
    <name evidence="13" type="ORF">BN980_GECA01s10097g</name>
</gene>
<dbReference type="InterPro" id="IPR012337">
    <property type="entry name" value="RNaseH-like_sf"/>
</dbReference>
<dbReference type="Gene3D" id="3.30.420.10">
    <property type="entry name" value="Ribonuclease H-like superfamily/Ribonuclease H"/>
    <property type="match status" value="1"/>
</dbReference>
<evidence type="ECO:0000256" key="11">
    <source>
        <dbReference type="SAM" id="MobiDB-lite"/>
    </source>
</evidence>
<comment type="catalytic activity">
    <reaction evidence="1 10">
        <text>Endonucleolytic cleavage to 5'-phosphomonoester.</text>
        <dbReference type="EC" id="3.1.26.4"/>
    </reaction>
</comment>
<reference evidence="13" key="1">
    <citation type="submission" date="2014-03" db="EMBL/GenBank/DDBJ databases">
        <authorList>
            <person name="Casaregola S."/>
        </authorList>
    </citation>
    <scope>NUCLEOTIDE SEQUENCE [LARGE SCALE GENOMIC DNA]</scope>
    <source>
        <strain evidence="13">CLIB 918</strain>
    </source>
</reference>
<evidence type="ECO:0000256" key="6">
    <source>
        <dbReference type="ARBA" id="ARBA00022723"/>
    </source>
</evidence>
<evidence type="ECO:0000256" key="8">
    <source>
        <dbReference type="ARBA" id="ARBA00022801"/>
    </source>
</evidence>
<dbReference type="STRING" id="1173061.A0A0J9X3A6"/>
<dbReference type="Pfam" id="PF00075">
    <property type="entry name" value="RNase_H"/>
    <property type="match status" value="1"/>
</dbReference>
<evidence type="ECO:0000256" key="2">
    <source>
        <dbReference type="ARBA" id="ARBA00001946"/>
    </source>
</evidence>
<dbReference type="Pfam" id="PF01693">
    <property type="entry name" value="Cauli_VI"/>
    <property type="match status" value="1"/>
</dbReference>
<feature type="region of interest" description="Disordered" evidence="11">
    <location>
        <begin position="44"/>
        <end position="118"/>
    </location>
</feature>
<dbReference type="GO" id="GO:0003676">
    <property type="term" value="F:nucleic acid binding"/>
    <property type="evidence" value="ECO:0007669"/>
    <property type="project" value="UniProtKB-UniRule"/>
</dbReference>
<keyword evidence="8 10" id="KW-0378">Hydrolase</keyword>
<keyword evidence="9 10" id="KW-0460">Magnesium</keyword>
<dbReference type="EMBL" id="CCBN010000001">
    <property type="protein sequence ID" value="CDO51667.1"/>
    <property type="molecule type" value="Genomic_DNA"/>
</dbReference>
<dbReference type="PIRSF" id="PIRSF036852">
    <property type="entry name" value="Ribonuclease_H1_euk"/>
    <property type="match status" value="1"/>
</dbReference>
<dbReference type="PROSITE" id="PS50879">
    <property type="entry name" value="RNASE_H_1"/>
    <property type="match status" value="1"/>
</dbReference>
<evidence type="ECO:0000256" key="1">
    <source>
        <dbReference type="ARBA" id="ARBA00000077"/>
    </source>
</evidence>
<keyword evidence="6 10" id="KW-0479">Metal-binding</keyword>
<name>A0A0J9X3A6_GEOCN</name>
<feature type="region of interest" description="Disordered" evidence="11">
    <location>
        <begin position="131"/>
        <end position="157"/>
    </location>
</feature>
<dbReference type="PANTHER" id="PTHR10642">
    <property type="entry name" value="RIBONUCLEASE H1"/>
    <property type="match status" value="1"/>
</dbReference>
<comment type="similarity">
    <text evidence="3 10">Belongs to the RNase H family.</text>
</comment>
<evidence type="ECO:0000256" key="7">
    <source>
        <dbReference type="ARBA" id="ARBA00022759"/>
    </source>
</evidence>
<dbReference type="InterPro" id="IPR017067">
    <property type="entry name" value="RNase_H1_euk"/>
</dbReference>
<feature type="compositionally biased region" description="Low complexity" evidence="11">
    <location>
        <begin position="146"/>
        <end position="157"/>
    </location>
</feature>
<dbReference type="PANTHER" id="PTHR10642:SF26">
    <property type="entry name" value="RIBONUCLEASE H1"/>
    <property type="match status" value="1"/>
</dbReference>
<evidence type="ECO:0000313" key="13">
    <source>
        <dbReference type="EMBL" id="CDO51667.1"/>
    </source>
</evidence>
<keyword evidence="5 10" id="KW-0540">Nuclease</keyword>
<dbReference type="EC" id="3.1.26.4" evidence="4 10"/>
<dbReference type="InterPro" id="IPR009027">
    <property type="entry name" value="Ribosomal_bL9/RNase_H1_N"/>
</dbReference>
<evidence type="ECO:0000256" key="10">
    <source>
        <dbReference type="PIRNR" id="PIRNR036852"/>
    </source>
</evidence>
<feature type="domain" description="RNase H type-1" evidence="12">
    <location>
        <begin position="160"/>
        <end position="316"/>
    </location>
</feature>
<evidence type="ECO:0000256" key="5">
    <source>
        <dbReference type="ARBA" id="ARBA00022722"/>
    </source>
</evidence>
<sequence length="317" mass="33204">MAPQKYYAVQNGRETGVYNSWSDCQKATSGYSGAVFKSFGSYSDAQSFASSSSGYNTSGSSGSKSSGSRSGGSGYASSGYSGSRSGGSGYASSGYSGSRSGGSGYASSGYNSSSGTSGGYYDSSSDIGYTGSTFIPPKSSGKINKASSSTATNNSYSDSKVKQTVVYTDGASSNNGYASARAGYGVFYGDNDHRNKSARLSTNEPQTNQRAELHAIVDALQTAVDTPNSDSKNIRVMTDSKYSRDCLTSWGDKWETNGYKSSTGKQVQNQDLIKNGRALMEQLKNQGGSIEIEHVKGHADNYGNNQADKLAVHGRNK</sequence>
<dbReference type="InterPro" id="IPR037056">
    <property type="entry name" value="RNase_H1_N_sf"/>
</dbReference>
<evidence type="ECO:0000256" key="3">
    <source>
        <dbReference type="ARBA" id="ARBA00005300"/>
    </source>
</evidence>
<dbReference type="Proteomes" id="UP000242525">
    <property type="component" value="Unassembled WGS sequence"/>
</dbReference>
<dbReference type="GO" id="GO:0004523">
    <property type="term" value="F:RNA-DNA hybrid ribonuclease activity"/>
    <property type="evidence" value="ECO:0007669"/>
    <property type="project" value="UniProtKB-UniRule"/>
</dbReference>